<organism evidence="1 2">
    <name type="scientific">Parascardovia denticolens DSM 10105 = JCM 12538</name>
    <dbReference type="NCBI Taxonomy" id="864564"/>
    <lineage>
        <taxon>Bacteria</taxon>
        <taxon>Bacillati</taxon>
        <taxon>Actinomycetota</taxon>
        <taxon>Actinomycetes</taxon>
        <taxon>Bifidobacteriales</taxon>
        <taxon>Bifidobacteriaceae</taxon>
        <taxon>Parascardovia</taxon>
    </lineage>
</organism>
<dbReference type="AlphaFoldDB" id="E6K0V4"/>
<evidence type="ECO:0000313" key="2">
    <source>
        <dbReference type="Proteomes" id="UP000004946"/>
    </source>
</evidence>
<dbReference type="PATRIC" id="fig|864564.6.peg.1271"/>
<sequence>MPLFRRIMGLETEYGLSLTGLAGLTGQVADAACERPDPSAESLAALLFRPVQRRYRAANTFLPNGSRIYLDVGAHPEYATAEAIRPRDLLVADLAGESLMKDLCHQAQAEVERSYGPQSIFHLFKNNVDSQGNAFGCHENYLIHRGLGLLLLKETLIPFLVTRQIFTGTGHMDQNGFQLSARADFLDEAVSSATTHSRPMINTRDETHADSRLYRRLHVIAGESNRSQTATWMKAAITHLVLCLIEEAWEEDEEGEGKGDRRLDDLRRSFALADPAAAMREISHSLGQTPILLEDGRRLTAARIQGLYWDRICSMADRHQEEIERVEPAYRRLLDLWKETIDRFLSMEEDPGSQAWLKLVPWVDWAAKRLLLEKVAGRPVQDFPQGSRPGLLRLIQMDQAYHDLAQDLVYRSLLDRGVVRRQAQDDQVAFFRDHAPQSTRARMRAALIRLAQDHNLTWSCDWTHCTILSPLSSCPDLTVDLLDPFRDQDEAALETARSTVDGWAGQVEADSAADLFPML</sequence>
<dbReference type="Proteomes" id="UP000004946">
    <property type="component" value="Chromosome"/>
</dbReference>
<dbReference type="GO" id="GO:0070490">
    <property type="term" value="P:protein pupylation"/>
    <property type="evidence" value="ECO:0007669"/>
    <property type="project" value="TreeGrafter"/>
</dbReference>
<keyword evidence="1" id="KW-0647">Proteasome</keyword>
<dbReference type="InterPro" id="IPR004347">
    <property type="entry name" value="Pup_ligase/deamidase"/>
</dbReference>
<dbReference type="EMBL" id="AEON01000001">
    <property type="protein sequence ID" value="EFT83435.1"/>
    <property type="molecule type" value="Genomic_DNA"/>
</dbReference>
<protein>
    <submittedName>
        <fullName evidence="1">Putative proteasome accessory factor PafA</fullName>
    </submittedName>
</protein>
<dbReference type="HOGENOM" id="CLU_040524_1_0_11"/>
<evidence type="ECO:0000313" key="1">
    <source>
        <dbReference type="EMBL" id="EFT83435.1"/>
    </source>
</evidence>
<reference evidence="1 2" key="1">
    <citation type="submission" date="2010-12" db="EMBL/GenBank/DDBJ databases">
        <authorList>
            <person name="Muzny D."/>
            <person name="Qin X."/>
            <person name="Buhay C."/>
            <person name="Dugan-Rocha S."/>
            <person name="Ding Y."/>
            <person name="Chen G."/>
            <person name="Hawes A."/>
            <person name="Holder M."/>
            <person name="Jhangiani S."/>
            <person name="Johnson A."/>
            <person name="Khan Z."/>
            <person name="Li Z."/>
            <person name="Liu W."/>
            <person name="Liu X."/>
            <person name="Perez L."/>
            <person name="Shen H."/>
            <person name="Wang Q."/>
            <person name="Watt J."/>
            <person name="Xi L."/>
            <person name="Xin Y."/>
            <person name="Zhou J."/>
            <person name="Deng J."/>
            <person name="Jiang H."/>
            <person name="Liu Y."/>
            <person name="Qu J."/>
            <person name="Song X.-Z."/>
            <person name="Zhang L."/>
            <person name="Villasana D."/>
            <person name="Johnson A."/>
            <person name="Liu J."/>
            <person name="Liyanage D."/>
            <person name="Lorensuhewa L."/>
            <person name="Robinson T."/>
            <person name="Song A."/>
            <person name="Song B.-B."/>
            <person name="Dinh H."/>
            <person name="Thornton R."/>
            <person name="Coyle M."/>
            <person name="Francisco L."/>
            <person name="Jackson L."/>
            <person name="Javaid M."/>
            <person name="Korchina V."/>
            <person name="Kovar C."/>
            <person name="Mata R."/>
            <person name="Mathew T."/>
            <person name="Ngo R."/>
            <person name="Nguyen L."/>
            <person name="Nguyen N."/>
            <person name="Okwuonu G."/>
            <person name="Ongeri F."/>
            <person name="Pham C."/>
            <person name="Simmons D."/>
            <person name="Wilczek-Boney K."/>
            <person name="Hale W."/>
            <person name="Jakkamsetti A."/>
            <person name="Pham P."/>
            <person name="Ruth R."/>
            <person name="San Lucas F."/>
            <person name="Warren J."/>
            <person name="Zhang J."/>
            <person name="Zhao Z."/>
            <person name="Zhou C."/>
            <person name="Zhu D."/>
            <person name="Lee S."/>
            <person name="Bess C."/>
            <person name="Blankenburg K."/>
            <person name="Forbes L."/>
            <person name="Fu Q."/>
            <person name="Gubbala S."/>
            <person name="Hirani K."/>
            <person name="Jayaseelan J.C."/>
            <person name="Lara F."/>
            <person name="Munidasa M."/>
            <person name="Palculict T."/>
            <person name="Patil S."/>
            <person name="Pu L.-L."/>
            <person name="Saada N."/>
            <person name="Tang L."/>
            <person name="Weissenberger G."/>
            <person name="Zhu Y."/>
            <person name="Hemphill L."/>
            <person name="Shang Y."/>
            <person name="Youmans B."/>
            <person name="Ayvaz T."/>
            <person name="Ross M."/>
            <person name="Santibanez J."/>
            <person name="Aqrawi P."/>
            <person name="Gross S."/>
            <person name="Joshi V."/>
            <person name="Fowler G."/>
            <person name="Nazareth L."/>
            <person name="Reid J."/>
            <person name="Worley K."/>
            <person name="Petrosino J."/>
            <person name="Highlander S."/>
            <person name="Gibbs R."/>
        </authorList>
    </citation>
    <scope>NUCLEOTIDE SEQUENCE [LARGE SCALE GENOMIC DNA]</scope>
    <source>
        <strain evidence="1 2">DSM 10105</strain>
    </source>
</reference>
<comment type="caution">
    <text evidence="1">The sequence shown here is derived from an EMBL/GenBank/DDBJ whole genome shotgun (WGS) entry which is preliminary data.</text>
</comment>
<name>E6K0V4_PARDN</name>
<dbReference type="GO" id="GO:0000502">
    <property type="term" value="C:proteasome complex"/>
    <property type="evidence" value="ECO:0007669"/>
    <property type="project" value="UniProtKB-KW"/>
</dbReference>
<gene>
    <name evidence="1" type="ORF">HMPREF0620_0440</name>
</gene>
<proteinExistence type="predicted"/>
<dbReference type="eggNOG" id="COG0638">
    <property type="taxonomic scope" value="Bacteria"/>
</dbReference>
<accession>E6K0V4</accession>
<keyword evidence="2" id="KW-1185">Reference proteome</keyword>
<dbReference type="GO" id="GO:0005524">
    <property type="term" value="F:ATP binding"/>
    <property type="evidence" value="ECO:0007669"/>
    <property type="project" value="TreeGrafter"/>
</dbReference>
<dbReference type="GO" id="GO:0019941">
    <property type="term" value="P:modification-dependent protein catabolic process"/>
    <property type="evidence" value="ECO:0007669"/>
    <property type="project" value="InterPro"/>
</dbReference>
<dbReference type="RefSeq" id="WP_006288855.1">
    <property type="nucleotide sequence ID" value="NZ_AP012333.1"/>
</dbReference>
<dbReference type="Pfam" id="PF03136">
    <property type="entry name" value="Pup_ligase"/>
    <property type="match status" value="1"/>
</dbReference>
<dbReference type="GO" id="GO:0010498">
    <property type="term" value="P:proteasomal protein catabolic process"/>
    <property type="evidence" value="ECO:0007669"/>
    <property type="project" value="InterPro"/>
</dbReference>
<dbReference type="PANTHER" id="PTHR42307:SF2">
    <property type="entry name" value="PUP DEAMIDASE_DEPUPYLASE"/>
    <property type="match status" value="1"/>
</dbReference>
<dbReference type="KEGG" id="pdo:PSDT_1158"/>
<dbReference type="PANTHER" id="PTHR42307">
    <property type="entry name" value="PUP DEAMIDASE/DEPUPYLASE"/>
    <property type="match status" value="1"/>
</dbReference>